<gene>
    <name evidence="1" type="ORF">FM101_14690</name>
</gene>
<dbReference type="EMBL" id="FUHW01000052">
    <property type="protein sequence ID" value="SJM72269.1"/>
    <property type="molecule type" value="Genomic_DNA"/>
</dbReference>
<dbReference type="AlphaFoldDB" id="A0A1R4GVQ4"/>
<evidence type="ECO:0000313" key="2">
    <source>
        <dbReference type="Proteomes" id="UP000195913"/>
    </source>
</evidence>
<accession>A0A1R4GVQ4</accession>
<keyword evidence="2" id="KW-1185">Reference proteome</keyword>
<evidence type="ECO:0000313" key="1">
    <source>
        <dbReference type="EMBL" id="SJM72269.1"/>
    </source>
</evidence>
<proteinExistence type="predicted"/>
<sequence>MPVKVIHAGTKTCQLHGASPVVNSTRPPATSHNTIATAQRKPVAMNNQVTHFIPEPNR</sequence>
<name>A0A1R4GVQ4_9MICC</name>
<reference evidence="1 2" key="1">
    <citation type="submission" date="2017-02" db="EMBL/GenBank/DDBJ databases">
        <authorList>
            <person name="Peterson S.W."/>
        </authorList>
    </citation>
    <scope>NUCLEOTIDE SEQUENCE [LARGE SCALE GENOMIC DNA]</scope>
    <source>
        <strain evidence="1 2">B Ar 00.02</strain>
    </source>
</reference>
<organism evidence="1 2">
    <name type="scientific">Arthrobacter rhombi</name>
    <dbReference type="NCBI Taxonomy" id="71253"/>
    <lineage>
        <taxon>Bacteria</taxon>
        <taxon>Bacillati</taxon>
        <taxon>Actinomycetota</taxon>
        <taxon>Actinomycetes</taxon>
        <taxon>Micrococcales</taxon>
        <taxon>Micrococcaceae</taxon>
        <taxon>Arthrobacter</taxon>
    </lineage>
</organism>
<protein>
    <submittedName>
        <fullName evidence="1">Uncharacterized protein</fullName>
    </submittedName>
</protein>
<dbReference type="Proteomes" id="UP000195913">
    <property type="component" value="Unassembled WGS sequence"/>
</dbReference>